<evidence type="ECO:0000256" key="2">
    <source>
        <dbReference type="ARBA" id="ARBA00022448"/>
    </source>
</evidence>
<dbReference type="FunFam" id="3.40.50.300:FF:000221">
    <property type="entry name" value="Multidrug ABC transporter ATP-binding protein"/>
    <property type="match status" value="1"/>
</dbReference>
<comment type="subcellular location">
    <subcellularLocation>
        <location evidence="1">Cell membrane</location>
        <topology evidence="1">Multi-pass membrane protein</topology>
    </subcellularLocation>
</comment>
<keyword evidence="7 9" id="KW-1133">Transmembrane helix</keyword>
<dbReference type="InterPro" id="IPR003593">
    <property type="entry name" value="AAA+_ATPase"/>
</dbReference>
<evidence type="ECO:0000256" key="7">
    <source>
        <dbReference type="ARBA" id="ARBA00022989"/>
    </source>
</evidence>
<dbReference type="InterPro" id="IPR011527">
    <property type="entry name" value="ABC1_TM_dom"/>
</dbReference>
<dbReference type="SUPFAM" id="SSF90123">
    <property type="entry name" value="ABC transporter transmembrane region"/>
    <property type="match status" value="1"/>
</dbReference>
<feature type="domain" description="ABC transmembrane type-1" evidence="11">
    <location>
        <begin position="36"/>
        <end position="332"/>
    </location>
</feature>
<keyword evidence="2" id="KW-0813">Transport</keyword>
<dbReference type="GO" id="GO:0005886">
    <property type="term" value="C:plasma membrane"/>
    <property type="evidence" value="ECO:0007669"/>
    <property type="project" value="UniProtKB-SubCell"/>
</dbReference>
<sequence length="618" mass="69017">MQQWIRKFDRKNINRAARHIIDTVMLIWECAAGWFILALVLVVAQAILPLAALYISKLVFDSVTVAFGTADPIAIDAAVIGPEITRYVVLLGVLLLLNNLATLALDFVFDILSQLVTDHIYHLLHTKAASIDLAFFENPDYFNMLYRAQDEVEYRPAQLIEALISMLKNGISMVGIAVLLVSLYSQLIVILVVASLPGFVARLWYAIRQYRWKRRVAPIERRSWYFNDMLTGRANAKENRLFGLGAHFTEQSDGLRSSLRGQRIRMASQYYFAELLAQVSATGALIFAFVIMIQRALAGLLTVGDLVMYYTGFQNGQAYLRGFLGGLAKLYENSLFLSNLYELLALEPKLVDSAAPRFLPQPIKQGIRFDDVSFAYGPGLPNVLHNIDLTIKPGEVIALVGENGSGKTTLVKLLCRLYDATSGTISIDGTPIQNIKLANLRENYSVIFQDFVQYYLTARENIWFGNINLPQDSEQISLAAQKAGVDEMITQMRNGYDTLLGKWLEDGEEASGGNWQKIALARAFLRDSQIIILDEPTSAIDAIAEEALFKKIRELTAGKTVILISHRLSSVKMADTIHVLDQGRIIESGPHEALMAHNGQYARMFNAQAQYYITSVAN</sequence>
<keyword evidence="8 9" id="KW-0472">Membrane</keyword>
<feature type="transmembrane region" description="Helical" evidence="9">
    <location>
        <begin position="20"/>
        <end position="48"/>
    </location>
</feature>
<proteinExistence type="predicted"/>
<dbReference type="GO" id="GO:0016887">
    <property type="term" value="F:ATP hydrolysis activity"/>
    <property type="evidence" value="ECO:0007669"/>
    <property type="project" value="InterPro"/>
</dbReference>
<evidence type="ECO:0000256" key="3">
    <source>
        <dbReference type="ARBA" id="ARBA00022475"/>
    </source>
</evidence>
<feature type="domain" description="ABC transporter" evidence="10">
    <location>
        <begin position="367"/>
        <end position="607"/>
    </location>
</feature>
<keyword evidence="13" id="KW-1185">Reference proteome</keyword>
<feature type="transmembrane region" description="Helical" evidence="9">
    <location>
        <begin position="54"/>
        <end position="75"/>
    </location>
</feature>
<dbReference type="InterPro" id="IPR036640">
    <property type="entry name" value="ABC1_TM_sf"/>
</dbReference>
<evidence type="ECO:0000313" key="12">
    <source>
        <dbReference type="EMBL" id="QPC85007.1"/>
    </source>
</evidence>
<keyword evidence="4 9" id="KW-0812">Transmembrane</keyword>
<dbReference type="SMART" id="SM00382">
    <property type="entry name" value="AAA"/>
    <property type="match status" value="1"/>
</dbReference>
<feature type="transmembrane region" description="Helical" evidence="9">
    <location>
        <begin position="87"/>
        <end position="109"/>
    </location>
</feature>
<name>A0A7S8EDL8_9CHLR</name>
<dbReference type="InterPro" id="IPR003439">
    <property type="entry name" value="ABC_transporter-like_ATP-bd"/>
</dbReference>
<feature type="transmembrane region" description="Helical" evidence="9">
    <location>
        <begin position="176"/>
        <end position="205"/>
    </location>
</feature>
<dbReference type="PROSITE" id="PS50893">
    <property type="entry name" value="ABC_TRANSPORTER_2"/>
    <property type="match status" value="1"/>
</dbReference>
<evidence type="ECO:0000256" key="8">
    <source>
        <dbReference type="ARBA" id="ARBA00023136"/>
    </source>
</evidence>
<evidence type="ECO:0000313" key="13">
    <source>
        <dbReference type="Proteomes" id="UP000594468"/>
    </source>
</evidence>
<feature type="transmembrane region" description="Helical" evidence="9">
    <location>
        <begin position="270"/>
        <end position="293"/>
    </location>
</feature>
<organism evidence="12 13">
    <name type="scientific">Phototrophicus methaneseepsis</name>
    <dbReference type="NCBI Taxonomy" id="2710758"/>
    <lineage>
        <taxon>Bacteria</taxon>
        <taxon>Bacillati</taxon>
        <taxon>Chloroflexota</taxon>
        <taxon>Candidatus Thermofontia</taxon>
        <taxon>Phototrophicales</taxon>
        <taxon>Phototrophicaceae</taxon>
        <taxon>Phototrophicus</taxon>
    </lineage>
</organism>
<evidence type="ECO:0000259" key="10">
    <source>
        <dbReference type="PROSITE" id="PS50893"/>
    </source>
</evidence>
<gene>
    <name evidence="12" type="ORF">G4Y79_11750</name>
</gene>
<keyword evidence="6 12" id="KW-0067">ATP-binding</keyword>
<evidence type="ECO:0000256" key="5">
    <source>
        <dbReference type="ARBA" id="ARBA00022741"/>
    </source>
</evidence>
<evidence type="ECO:0000256" key="4">
    <source>
        <dbReference type="ARBA" id="ARBA00022692"/>
    </source>
</evidence>
<dbReference type="Gene3D" id="1.20.1560.10">
    <property type="entry name" value="ABC transporter type 1, transmembrane domain"/>
    <property type="match status" value="1"/>
</dbReference>
<dbReference type="Proteomes" id="UP000594468">
    <property type="component" value="Chromosome"/>
</dbReference>
<evidence type="ECO:0000256" key="9">
    <source>
        <dbReference type="SAM" id="Phobius"/>
    </source>
</evidence>
<evidence type="ECO:0000259" key="11">
    <source>
        <dbReference type="PROSITE" id="PS50929"/>
    </source>
</evidence>
<dbReference type="AlphaFoldDB" id="A0A7S8EDL8"/>
<dbReference type="PROSITE" id="PS50929">
    <property type="entry name" value="ABC_TM1F"/>
    <property type="match status" value="1"/>
</dbReference>
<dbReference type="InterPro" id="IPR039421">
    <property type="entry name" value="Type_1_exporter"/>
</dbReference>
<dbReference type="KEGG" id="pmet:G4Y79_11750"/>
<protein>
    <submittedName>
        <fullName evidence="12">ABC transporter ATP-binding protein</fullName>
    </submittedName>
</protein>
<reference evidence="12 13" key="1">
    <citation type="submission" date="2020-02" db="EMBL/GenBank/DDBJ databases">
        <authorList>
            <person name="Zheng R.K."/>
            <person name="Sun C.M."/>
        </authorList>
    </citation>
    <scope>NUCLEOTIDE SEQUENCE [LARGE SCALE GENOMIC DNA]</scope>
    <source>
        <strain evidence="13">rifampicinis</strain>
    </source>
</reference>
<dbReference type="Pfam" id="PF00005">
    <property type="entry name" value="ABC_tran"/>
    <property type="match status" value="1"/>
</dbReference>
<evidence type="ECO:0000256" key="1">
    <source>
        <dbReference type="ARBA" id="ARBA00004651"/>
    </source>
</evidence>
<dbReference type="GO" id="GO:0005524">
    <property type="term" value="F:ATP binding"/>
    <property type="evidence" value="ECO:0007669"/>
    <property type="project" value="UniProtKB-KW"/>
</dbReference>
<dbReference type="EMBL" id="CP062983">
    <property type="protein sequence ID" value="QPC85007.1"/>
    <property type="molecule type" value="Genomic_DNA"/>
</dbReference>
<keyword evidence="3" id="KW-1003">Cell membrane</keyword>
<keyword evidence="5" id="KW-0547">Nucleotide-binding</keyword>
<dbReference type="InterPro" id="IPR027417">
    <property type="entry name" value="P-loop_NTPase"/>
</dbReference>
<accession>A0A7S8EDL8</accession>
<dbReference type="Gene3D" id="3.40.50.300">
    <property type="entry name" value="P-loop containing nucleotide triphosphate hydrolases"/>
    <property type="match status" value="1"/>
</dbReference>
<dbReference type="PANTHER" id="PTHR43394">
    <property type="entry name" value="ATP-DEPENDENT PERMEASE MDL1, MITOCHONDRIAL"/>
    <property type="match status" value="1"/>
</dbReference>
<dbReference type="SUPFAM" id="SSF52540">
    <property type="entry name" value="P-loop containing nucleoside triphosphate hydrolases"/>
    <property type="match status" value="1"/>
</dbReference>
<evidence type="ECO:0000256" key="6">
    <source>
        <dbReference type="ARBA" id="ARBA00022840"/>
    </source>
</evidence>
<dbReference type="RefSeq" id="WP_195173070.1">
    <property type="nucleotide sequence ID" value="NZ_CP062983.1"/>
</dbReference>
<dbReference type="PANTHER" id="PTHR43394:SF1">
    <property type="entry name" value="ATP-BINDING CASSETTE SUB-FAMILY B MEMBER 10, MITOCHONDRIAL"/>
    <property type="match status" value="1"/>
</dbReference>
<dbReference type="GO" id="GO:0015421">
    <property type="term" value="F:ABC-type oligopeptide transporter activity"/>
    <property type="evidence" value="ECO:0007669"/>
    <property type="project" value="TreeGrafter"/>
</dbReference>
<dbReference type="Pfam" id="PF00664">
    <property type="entry name" value="ABC_membrane"/>
    <property type="match status" value="1"/>
</dbReference>